<dbReference type="Gene3D" id="1.10.4030.10">
    <property type="entry name" value="Porin chaperone SurA, peptide-binding domain"/>
    <property type="match status" value="1"/>
</dbReference>
<keyword evidence="5 6" id="KW-0413">Isomerase</keyword>
<dbReference type="AlphaFoldDB" id="A0A1M5SX71"/>
<dbReference type="SUPFAM" id="SSF54534">
    <property type="entry name" value="FKBP-like"/>
    <property type="match status" value="1"/>
</dbReference>
<evidence type="ECO:0000256" key="3">
    <source>
        <dbReference type="ARBA" id="ARBA00022729"/>
    </source>
</evidence>
<dbReference type="EC" id="5.2.1.8" evidence="2"/>
<evidence type="ECO:0000313" key="8">
    <source>
        <dbReference type="EMBL" id="SHH42838.1"/>
    </source>
</evidence>
<dbReference type="InterPro" id="IPR027304">
    <property type="entry name" value="Trigger_fact/SurA_dom_sf"/>
</dbReference>
<dbReference type="RefSeq" id="WP_073195633.1">
    <property type="nucleotide sequence ID" value="NZ_FQXO01000015.1"/>
</dbReference>
<evidence type="ECO:0000256" key="1">
    <source>
        <dbReference type="ARBA" id="ARBA00000971"/>
    </source>
</evidence>
<gene>
    <name evidence="8" type="ORF">SAMN02745135_00779</name>
</gene>
<organism evidence="8 9">
    <name type="scientific">Caloranaerobacter azorensis DSM 13643</name>
    <dbReference type="NCBI Taxonomy" id="1121264"/>
    <lineage>
        <taxon>Bacteria</taxon>
        <taxon>Bacillati</taxon>
        <taxon>Bacillota</taxon>
        <taxon>Tissierellia</taxon>
        <taxon>Tissierellales</taxon>
        <taxon>Thermohalobacteraceae</taxon>
        <taxon>Caloranaerobacter</taxon>
    </lineage>
</organism>
<evidence type="ECO:0000256" key="4">
    <source>
        <dbReference type="ARBA" id="ARBA00023110"/>
    </source>
</evidence>
<evidence type="ECO:0000256" key="5">
    <source>
        <dbReference type="ARBA" id="ARBA00023235"/>
    </source>
</evidence>
<dbReference type="SUPFAM" id="SSF109998">
    <property type="entry name" value="Triger factor/SurA peptide-binding domain-like"/>
    <property type="match status" value="1"/>
</dbReference>
<keyword evidence="9" id="KW-1185">Reference proteome</keyword>
<dbReference type="EMBL" id="FQXO01000015">
    <property type="protein sequence ID" value="SHH42838.1"/>
    <property type="molecule type" value="Genomic_DNA"/>
</dbReference>
<dbReference type="Pfam" id="PF00639">
    <property type="entry name" value="Rotamase"/>
    <property type="match status" value="1"/>
</dbReference>
<name>A0A1M5SX71_9FIRM</name>
<dbReference type="PANTHER" id="PTHR47245">
    <property type="entry name" value="PEPTIDYLPROLYL ISOMERASE"/>
    <property type="match status" value="1"/>
</dbReference>
<dbReference type="InterPro" id="IPR046357">
    <property type="entry name" value="PPIase_dom_sf"/>
</dbReference>
<proteinExistence type="predicted"/>
<dbReference type="InterPro" id="IPR000297">
    <property type="entry name" value="PPIase_PpiC"/>
</dbReference>
<comment type="catalytic activity">
    <reaction evidence="1">
        <text>[protein]-peptidylproline (omega=180) = [protein]-peptidylproline (omega=0)</text>
        <dbReference type="Rhea" id="RHEA:16237"/>
        <dbReference type="Rhea" id="RHEA-COMP:10747"/>
        <dbReference type="Rhea" id="RHEA-COMP:10748"/>
        <dbReference type="ChEBI" id="CHEBI:83833"/>
        <dbReference type="ChEBI" id="CHEBI:83834"/>
        <dbReference type="EC" id="5.2.1.8"/>
    </reaction>
</comment>
<evidence type="ECO:0000256" key="2">
    <source>
        <dbReference type="ARBA" id="ARBA00013194"/>
    </source>
</evidence>
<sequence>MIYNYIERVHEGKVEELIDLFNKVKVKAVGILLVVSLIFLMSGCVNQSAKGEIVAKVNGDSIYKEDFEKDFNIYKNAVESKVGPEIWKKLEEEAMRRFLDKLIIEKIISQEAEKLGLKVTDEEVDKEIKNYISYFENEEKFKEFLKQSNITEEYFRKEIKKEILISKYKEEVLKDIEIPIDEAKKYYEDNIDSFRDYRVRARHILVKTEDEAKEILKQLKNGKDFAELAKEKSICPSASKGGDLGYIGKDSMLLPEFKKAALSLEPGQISDIVKTEKGYHIIKVEDKIDKLYSFDEVKDDIIKWLKDKEYDKKLKELRENADVETFLE</sequence>
<evidence type="ECO:0000259" key="7">
    <source>
        <dbReference type="PROSITE" id="PS50198"/>
    </source>
</evidence>
<dbReference type="Proteomes" id="UP000183967">
    <property type="component" value="Unassembled WGS sequence"/>
</dbReference>
<evidence type="ECO:0000313" key="9">
    <source>
        <dbReference type="Proteomes" id="UP000183967"/>
    </source>
</evidence>
<dbReference type="Gene3D" id="3.10.50.40">
    <property type="match status" value="1"/>
</dbReference>
<reference evidence="9" key="1">
    <citation type="submission" date="2016-11" db="EMBL/GenBank/DDBJ databases">
        <authorList>
            <person name="Varghese N."/>
            <person name="Submissions S."/>
        </authorList>
    </citation>
    <scope>NUCLEOTIDE SEQUENCE [LARGE SCALE GENOMIC DNA]</scope>
    <source>
        <strain evidence="9">DSM 13643</strain>
    </source>
</reference>
<keyword evidence="4 6" id="KW-0697">Rotamase</keyword>
<protein>
    <recommendedName>
        <fullName evidence="2">peptidylprolyl isomerase</fullName>
        <ecNumber evidence="2">5.2.1.8</ecNumber>
    </recommendedName>
</protein>
<dbReference type="PANTHER" id="PTHR47245:SF1">
    <property type="entry name" value="FOLDASE PROTEIN PRSA"/>
    <property type="match status" value="1"/>
</dbReference>
<dbReference type="OrthoDB" id="14196at2"/>
<keyword evidence="3" id="KW-0732">Signal</keyword>
<dbReference type="InterPro" id="IPR050245">
    <property type="entry name" value="PrsA_foldase"/>
</dbReference>
<dbReference type="InterPro" id="IPR023058">
    <property type="entry name" value="PPIase_PpiC_CS"/>
</dbReference>
<evidence type="ECO:0000256" key="6">
    <source>
        <dbReference type="PROSITE-ProRule" id="PRU00278"/>
    </source>
</evidence>
<dbReference type="PROSITE" id="PS50198">
    <property type="entry name" value="PPIC_PPIASE_2"/>
    <property type="match status" value="1"/>
</dbReference>
<dbReference type="GO" id="GO:0003755">
    <property type="term" value="F:peptidyl-prolyl cis-trans isomerase activity"/>
    <property type="evidence" value="ECO:0007669"/>
    <property type="project" value="UniProtKB-KW"/>
</dbReference>
<dbReference type="Pfam" id="PF13624">
    <property type="entry name" value="SurA_N_3"/>
    <property type="match status" value="1"/>
</dbReference>
<dbReference type="PROSITE" id="PS01096">
    <property type="entry name" value="PPIC_PPIASE_1"/>
    <property type="match status" value="1"/>
</dbReference>
<accession>A0A1M5SX71</accession>
<feature type="domain" description="PpiC" evidence="7">
    <location>
        <begin position="196"/>
        <end position="286"/>
    </location>
</feature>